<feature type="region of interest" description="Disordered" evidence="1">
    <location>
        <begin position="1"/>
        <end position="77"/>
    </location>
</feature>
<keyword evidence="4" id="KW-1185">Reference proteome</keyword>
<dbReference type="EnsemblFungi" id="PTTG_10611-t43_1">
    <property type="protein sequence ID" value="PTTG_10611-t43_1-p1"/>
    <property type="gene ID" value="PTTG_10611"/>
</dbReference>
<evidence type="ECO:0000313" key="2">
    <source>
        <dbReference type="EMBL" id="OAV98459.1"/>
    </source>
</evidence>
<reference evidence="3" key="4">
    <citation type="submission" date="2025-05" db="UniProtKB">
        <authorList>
            <consortium name="EnsemblFungi"/>
        </authorList>
    </citation>
    <scope>IDENTIFICATION</scope>
    <source>
        <strain evidence="3">isolate 1-1 / race 1 (BBBD)</strain>
    </source>
</reference>
<feature type="non-terminal residue" evidence="2">
    <location>
        <position position="1"/>
    </location>
</feature>
<dbReference type="Proteomes" id="UP000005240">
    <property type="component" value="Unassembled WGS sequence"/>
</dbReference>
<reference evidence="3 4" key="3">
    <citation type="journal article" date="2017" name="G3 (Bethesda)">
        <title>Comparative analysis highlights variable genome content of wheat rusts and divergence of the mating loci.</title>
        <authorList>
            <person name="Cuomo C.A."/>
            <person name="Bakkeren G."/>
            <person name="Khalil H.B."/>
            <person name="Panwar V."/>
            <person name="Joly D."/>
            <person name="Linning R."/>
            <person name="Sakthikumar S."/>
            <person name="Song X."/>
            <person name="Adiconis X."/>
            <person name="Fan L."/>
            <person name="Goldberg J.M."/>
            <person name="Levin J.Z."/>
            <person name="Young S."/>
            <person name="Zeng Q."/>
            <person name="Anikster Y."/>
            <person name="Bruce M."/>
            <person name="Wang M."/>
            <person name="Yin C."/>
            <person name="McCallum B."/>
            <person name="Szabo L.J."/>
            <person name="Hulbert S."/>
            <person name="Chen X."/>
            <person name="Fellers J.P."/>
        </authorList>
    </citation>
    <scope>NUCLEOTIDE SEQUENCE</scope>
    <source>
        <strain evidence="3">isolate 1-1 / race 1 (BBBD)</strain>
        <strain evidence="4">Isolate 1-1 / race 1 (BBBD)</strain>
    </source>
</reference>
<dbReference type="VEuPathDB" id="FungiDB:PTTG_10611"/>
<organism evidence="2">
    <name type="scientific">Puccinia triticina (isolate 1-1 / race 1 (BBBD))</name>
    <name type="common">Brown leaf rust fungus</name>
    <dbReference type="NCBI Taxonomy" id="630390"/>
    <lineage>
        <taxon>Eukaryota</taxon>
        <taxon>Fungi</taxon>
        <taxon>Dikarya</taxon>
        <taxon>Basidiomycota</taxon>
        <taxon>Pucciniomycotina</taxon>
        <taxon>Pucciniomycetes</taxon>
        <taxon>Pucciniales</taxon>
        <taxon>Pucciniaceae</taxon>
        <taxon>Puccinia</taxon>
    </lineage>
</organism>
<evidence type="ECO:0000313" key="4">
    <source>
        <dbReference type="Proteomes" id="UP000005240"/>
    </source>
</evidence>
<feature type="compositionally biased region" description="Gly residues" evidence="1">
    <location>
        <begin position="1"/>
        <end position="10"/>
    </location>
</feature>
<name>A0A180H1G4_PUCT1</name>
<feature type="compositionally biased region" description="Polar residues" evidence="1">
    <location>
        <begin position="46"/>
        <end position="58"/>
    </location>
</feature>
<proteinExistence type="predicted"/>
<evidence type="ECO:0000256" key="1">
    <source>
        <dbReference type="SAM" id="MobiDB-lite"/>
    </source>
</evidence>
<protein>
    <submittedName>
        <fullName evidence="2 3">Uncharacterized protein</fullName>
    </submittedName>
</protein>
<feature type="non-terminal residue" evidence="2">
    <location>
        <position position="77"/>
    </location>
</feature>
<sequence>VGSGESGMKGQGPRHRCPSNGGCGSRYGRQRGNYASNGPNRGRPTGQENGSNGDNQGSWIGGEEGNREYTGQGKGSG</sequence>
<accession>A0A180H1G4</accession>
<evidence type="ECO:0000313" key="3">
    <source>
        <dbReference type="EnsemblFungi" id="PTTG_10611-t43_1-p1"/>
    </source>
</evidence>
<gene>
    <name evidence="2" type="ORF">PTTG_10611</name>
</gene>
<reference evidence="2" key="2">
    <citation type="submission" date="2016-05" db="EMBL/GenBank/DDBJ databases">
        <title>Comparative analysis highlights variable genome content of wheat rusts and divergence of the mating loci.</title>
        <authorList>
            <person name="Cuomo C.A."/>
            <person name="Bakkeren G."/>
            <person name="Szabo L."/>
            <person name="Khalil H."/>
            <person name="Joly D."/>
            <person name="Goldberg J."/>
            <person name="Young S."/>
            <person name="Zeng Q."/>
            <person name="Fellers J."/>
        </authorList>
    </citation>
    <scope>NUCLEOTIDE SEQUENCE [LARGE SCALE GENOMIC DNA]</scope>
    <source>
        <strain evidence="2">1-1 BBBD Race 1</strain>
    </source>
</reference>
<reference evidence="2" key="1">
    <citation type="submission" date="2009-11" db="EMBL/GenBank/DDBJ databases">
        <authorList>
            <consortium name="The Broad Institute Genome Sequencing Platform"/>
            <person name="Ward D."/>
            <person name="Feldgarden M."/>
            <person name="Earl A."/>
            <person name="Young S.K."/>
            <person name="Zeng Q."/>
            <person name="Koehrsen M."/>
            <person name="Alvarado L."/>
            <person name="Berlin A."/>
            <person name="Bochicchio J."/>
            <person name="Borenstein D."/>
            <person name="Chapman S.B."/>
            <person name="Chen Z."/>
            <person name="Engels R."/>
            <person name="Freedman E."/>
            <person name="Gellesch M."/>
            <person name="Goldberg J."/>
            <person name="Griggs A."/>
            <person name="Gujja S."/>
            <person name="Heilman E."/>
            <person name="Heiman D."/>
            <person name="Hepburn T."/>
            <person name="Howarth C."/>
            <person name="Jen D."/>
            <person name="Larson L."/>
            <person name="Lewis B."/>
            <person name="Mehta T."/>
            <person name="Park D."/>
            <person name="Pearson M."/>
            <person name="Roberts A."/>
            <person name="Saif S."/>
            <person name="Shea T."/>
            <person name="Shenoy N."/>
            <person name="Sisk P."/>
            <person name="Stolte C."/>
            <person name="Sykes S."/>
            <person name="Thomson T."/>
            <person name="Walk T."/>
            <person name="White J."/>
            <person name="Yandava C."/>
            <person name="Izard J."/>
            <person name="Baranova O.V."/>
            <person name="Blanton J.M."/>
            <person name="Tanner A.C."/>
            <person name="Dewhirst F.E."/>
            <person name="Haas B."/>
            <person name="Nusbaum C."/>
            <person name="Birren B."/>
        </authorList>
    </citation>
    <scope>NUCLEOTIDE SEQUENCE [LARGE SCALE GENOMIC DNA]</scope>
    <source>
        <strain evidence="2">1-1 BBBD Race 1</strain>
    </source>
</reference>
<dbReference type="EMBL" id="ADAS02000007">
    <property type="protein sequence ID" value="OAV98459.1"/>
    <property type="molecule type" value="Genomic_DNA"/>
</dbReference>
<dbReference type="AlphaFoldDB" id="A0A180H1G4"/>